<dbReference type="PROSITE" id="PS50024">
    <property type="entry name" value="SEA"/>
    <property type="match status" value="1"/>
</dbReference>
<keyword evidence="9 14" id="KW-0472">Membrane</keyword>
<feature type="disulfide bond" evidence="12">
    <location>
        <begin position="589"/>
        <end position="607"/>
    </location>
</feature>
<keyword evidence="4 14" id="KW-0812">Transmembrane</keyword>
<dbReference type="GO" id="GO:0005576">
    <property type="term" value="C:extracellular region"/>
    <property type="evidence" value="ECO:0007669"/>
    <property type="project" value="UniProtKB-ARBA"/>
</dbReference>
<reference evidence="19" key="1">
    <citation type="submission" date="2025-08" db="UniProtKB">
        <authorList>
            <consortium name="RefSeq"/>
        </authorList>
    </citation>
    <scope>IDENTIFICATION</scope>
    <source>
        <tissue evidence="19">Blood</tissue>
    </source>
</reference>
<dbReference type="InterPro" id="IPR018114">
    <property type="entry name" value="TRYPSIN_HIS"/>
</dbReference>
<keyword evidence="10 12" id="KW-1015">Disulfide bond</keyword>
<keyword evidence="5 13" id="KW-0378">Hydrolase</keyword>
<dbReference type="GO" id="GO:0035821">
    <property type="term" value="P:modulation of process of another organism"/>
    <property type="evidence" value="ECO:0007669"/>
    <property type="project" value="UniProtKB-ARBA"/>
</dbReference>
<dbReference type="InterPro" id="IPR033116">
    <property type="entry name" value="TRYPSIN_SER"/>
</dbReference>
<comment type="similarity">
    <text evidence="2">Belongs to the peptidase S1 family. Snake venom subfamily.</text>
</comment>
<feature type="domain" description="CUB" evidence="15">
    <location>
        <begin position="463"/>
        <end position="576"/>
    </location>
</feature>
<dbReference type="InterPro" id="IPR001314">
    <property type="entry name" value="Peptidase_S1A"/>
</dbReference>
<dbReference type="SUPFAM" id="SSF50494">
    <property type="entry name" value="Trypsin-like serine proteases"/>
    <property type="match status" value="1"/>
</dbReference>
<dbReference type="InterPro" id="IPR001254">
    <property type="entry name" value="Trypsin_dom"/>
</dbReference>
<dbReference type="Pfam" id="PF01390">
    <property type="entry name" value="SEA"/>
    <property type="match status" value="1"/>
</dbReference>
<dbReference type="PANTHER" id="PTHR24252">
    <property type="entry name" value="ACROSIN-RELATED"/>
    <property type="match status" value="1"/>
</dbReference>
<comment type="caution">
    <text evidence="12">Lacks conserved residue(s) required for the propagation of feature annotation.</text>
</comment>
<dbReference type="InterPro" id="IPR009003">
    <property type="entry name" value="Peptidase_S1_PA"/>
</dbReference>
<dbReference type="Gene3D" id="4.10.400.10">
    <property type="entry name" value="Low-density Lipoprotein Receptor"/>
    <property type="match status" value="2"/>
</dbReference>
<dbReference type="PANTHER" id="PTHR24252:SF12">
    <property type="entry name" value="TRANSMEMBRANE SERINE PROTEASE 7"/>
    <property type="match status" value="1"/>
</dbReference>
<accession>A0AA97KSW5</accession>
<dbReference type="PROSITE" id="PS50240">
    <property type="entry name" value="TRYPSIN_DOM"/>
    <property type="match status" value="1"/>
</dbReference>
<evidence type="ECO:0000256" key="13">
    <source>
        <dbReference type="RuleBase" id="RU363034"/>
    </source>
</evidence>
<keyword evidence="6 13" id="KW-0720">Serine protease</keyword>
<dbReference type="SMART" id="SM00192">
    <property type="entry name" value="LDLa"/>
    <property type="match status" value="3"/>
</dbReference>
<comment type="subcellular location">
    <subcellularLocation>
        <location evidence="1">Membrane</location>
        <topology evidence="1">Single-pass type II membrane protein</topology>
    </subcellularLocation>
</comment>
<dbReference type="CDD" id="cd00041">
    <property type="entry name" value="CUB"/>
    <property type="match status" value="1"/>
</dbReference>
<dbReference type="SMART" id="SM00020">
    <property type="entry name" value="Tryp_SPc"/>
    <property type="match status" value="1"/>
</dbReference>
<dbReference type="SUPFAM" id="SSF82671">
    <property type="entry name" value="SEA domain"/>
    <property type="match status" value="1"/>
</dbReference>
<evidence type="ECO:0000256" key="11">
    <source>
        <dbReference type="ARBA" id="ARBA00023180"/>
    </source>
</evidence>
<feature type="transmembrane region" description="Helical" evidence="14">
    <location>
        <begin position="174"/>
        <end position="197"/>
    </location>
</feature>
<evidence type="ECO:0000256" key="7">
    <source>
        <dbReference type="ARBA" id="ARBA00022968"/>
    </source>
</evidence>
<sequence length="943" mass="106816">MENLRSPHHRLKINKGMQYDLAVWFEFLNSFNGVTFWREVLLLKAELQVTSDASGSLGFEVYFRGHWCVDHWLADWLARGLAKDLMFLEFFSLLVAVWLWSEELANHTVHFWCDNLAVVHMVNSLSSKSPRVSNVSLQMAETEAKWERLARKLNNTTKGKRKSKRKSIWNFQNIIILFTVVLFIIGVITWTLLWLFIVQAESKDALYFVGLFRIANIEFLPEYRQKESREFLSVARNVQRVMNLVYTHSAFSKVYKQSVVSDVSNNNHGGLLVHFWIVFVVPQAKGQVFCEECVAAILKDSVQTSITNRTSVGSLQGLAVDMDSIVLSAGLRSDYSSTTGAGTNCIYDLYADRLHQHFPVDFSITPGKMICYFKLIALVGHLIRLSIASIQIEADNCITDSLTIYDSLLPIKSKILYRICEPANSLISFVSTNNLMLVTLKTTHVHKVKEIHGYFEVIPQEKCGKAIQALGSTGLEGRITSPYYPSYYPPKCICSWNFQTSQKNFGIALKFRNYTISEKSIKGCEHGWWKINEHMYCGYYIDHQTIFRVASFVANVEFQCSSKLSERPFLVEYASYNISQPCPLGSFECYTGLCVRQAQRCDGINDCFDESDELFCDVSKQNCNTSFLTQQHSLFCDGISDCEDGQDEQSCTESIPCTNNTFKCNNNICFRKRNAKCDGIVDCLDRSDESNCSCGSTKYSHKLHRIVGGSDTQEGEWPWQVSLLYGGVAYCGASVISKEWLLSAAHCFQGNRLSDPRTWIAHLGMRTKGKAKFISTVRRIIVHEYYNSRNYDYDIALLQLSTPWRDTMRWLIQPICIPPTSHRTHSGEKCWVTGWGQKQEADDEGSAILQKAEVEIVDQTSCHSTYGLITARMLCAGVMSGKKDSCKGDSGGPLSCRSKGGGKWFLIGIVSWGYGCGRANFPGVYTRVSNFATWIHKYVPSVF</sequence>
<evidence type="ECO:0000256" key="12">
    <source>
        <dbReference type="PROSITE-ProRule" id="PRU00124"/>
    </source>
</evidence>
<dbReference type="GO" id="GO:0016020">
    <property type="term" value="C:membrane"/>
    <property type="evidence" value="ECO:0007669"/>
    <property type="project" value="UniProtKB-SubCell"/>
</dbReference>
<keyword evidence="18" id="KW-1185">Reference proteome</keyword>
<dbReference type="FunFam" id="4.10.400.10:FF:000065">
    <property type="entry name" value="Transmembrane protease serine 7"/>
    <property type="match status" value="1"/>
</dbReference>
<evidence type="ECO:0000256" key="2">
    <source>
        <dbReference type="ARBA" id="ARBA00009228"/>
    </source>
</evidence>
<dbReference type="FunFam" id="2.40.10.10:FF:000003">
    <property type="entry name" value="Transmembrane serine protease 3"/>
    <property type="match status" value="1"/>
</dbReference>
<feature type="domain" description="Peptidase S1" evidence="17">
    <location>
        <begin position="706"/>
        <end position="940"/>
    </location>
</feature>
<keyword evidence="11" id="KW-0325">Glycoprotein</keyword>
<evidence type="ECO:0000256" key="1">
    <source>
        <dbReference type="ARBA" id="ARBA00004606"/>
    </source>
</evidence>
<keyword evidence="8 14" id="KW-1133">Transmembrane helix</keyword>
<evidence type="ECO:0000259" key="17">
    <source>
        <dbReference type="PROSITE" id="PS50240"/>
    </source>
</evidence>
<evidence type="ECO:0000256" key="3">
    <source>
        <dbReference type="ARBA" id="ARBA00022670"/>
    </source>
</evidence>
<dbReference type="GO" id="GO:0004252">
    <property type="term" value="F:serine-type endopeptidase activity"/>
    <property type="evidence" value="ECO:0007669"/>
    <property type="project" value="InterPro"/>
</dbReference>
<dbReference type="AlphaFoldDB" id="A0AA97KSW5"/>
<feature type="domain" description="SEA" evidence="16">
    <location>
        <begin position="204"/>
        <end position="332"/>
    </location>
</feature>
<evidence type="ECO:0000256" key="6">
    <source>
        <dbReference type="ARBA" id="ARBA00022825"/>
    </source>
</evidence>
<evidence type="ECO:0000256" key="4">
    <source>
        <dbReference type="ARBA" id="ARBA00022692"/>
    </source>
</evidence>
<feature type="disulfide bond" evidence="12">
    <location>
        <begin position="582"/>
        <end position="594"/>
    </location>
</feature>
<organism evidence="18 19">
    <name type="scientific">Eublepharis macularius</name>
    <name type="common">Leopard gecko</name>
    <name type="synonym">Cyrtodactylus macularius</name>
    <dbReference type="NCBI Taxonomy" id="481883"/>
    <lineage>
        <taxon>Eukaryota</taxon>
        <taxon>Metazoa</taxon>
        <taxon>Chordata</taxon>
        <taxon>Craniata</taxon>
        <taxon>Vertebrata</taxon>
        <taxon>Euteleostomi</taxon>
        <taxon>Lepidosauria</taxon>
        <taxon>Squamata</taxon>
        <taxon>Bifurcata</taxon>
        <taxon>Gekkota</taxon>
        <taxon>Eublepharidae</taxon>
        <taxon>Eublepharinae</taxon>
        <taxon>Eublepharis</taxon>
    </lineage>
</organism>
<dbReference type="RefSeq" id="XP_054830405.1">
    <property type="nucleotide sequence ID" value="XM_054974430.1"/>
</dbReference>
<evidence type="ECO:0000313" key="19">
    <source>
        <dbReference type="RefSeq" id="XP_054830405.1"/>
    </source>
</evidence>
<dbReference type="Pfam" id="PF00057">
    <property type="entry name" value="Ldl_recept_a"/>
    <property type="match status" value="2"/>
</dbReference>
<dbReference type="Gene3D" id="3.30.70.960">
    <property type="entry name" value="SEA domain"/>
    <property type="match status" value="1"/>
</dbReference>
<dbReference type="FunFam" id="2.60.120.290:FF:000033">
    <property type="entry name" value="Transmembrane protease serine 7"/>
    <property type="match status" value="1"/>
</dbReference>
<feature type="disulfide bond" evidence="12">
    <location>
        <begin position="636"/>
        <end position="651"/>
    </location>
</feature>
<feature type="disulfide bond" evidence="12">
    <location>
        <begin position="677"/>
        <end position="692"/>
    </location>
</feature>
<dbReference type="Pfam" id="PF00431">
    <property type="entry name" value="CUB"/>
    <property type="match status" value="1"/>
</dbReference>
<evidence type="ECO:0000256" key="10">
    <source>
        <dbReference type="ARBA" id="ARBA00023157"/>
    </source>
</evidence>
<keyword evidence="7" id="KW-0735">Signal-anchor</keyword>
<evidence type="ECO:0000256" key="5">
    <source>
        <dbReference type="ARBA" id="ARBA00022801"/>
    </source>
</evidence>
<dbReference type="Gene3D" id="2.60.120.290">
    <property type="entry name" value="Spermadhesin, CUB domain"/>
    <property type="match status" value="2"/>
</dbReference>
<dbReference type="SUPFAM" id="SSF49854">
    <property type="entry name" value="Spermadhesin, CUB domain"/>
    <property type="match status" value="2"/>
</dbReference>
<name>A0AA97KSW5_EUBMA</name>
<dbReference type="InterPro" id="IPR036055">
    <property type="entry name" value="LDL_receptor-like_sf"/>
</dbReference>
<proteinExistence type="inferred from homology"/>
<dbReference type="Gene3D" id="2.40.10.10">
    <property type="entry name" value="Trypsin-like serine proteases"/>
    <property type="match status" value="2"/>
</dbReference>
<dbReference type="Proteomes" id="UP001190640">
    <property type="component" value="Chromosome 3"/>
</dbReference>
<dbReference type="PRINTS" id="PR00722">
    <property type="entry name" value="CHYMOTRYPSIN"/>
</dbReference>
<dbReference type="PROSITE" id="PS00135">
    <property type="entry name" value="TRYPSIN_SER"/>
    <property type="match status" value="1"/>
</dbReference>
<dbReference type="KEGG" id="emc:129326274"/>
<evidence type="ECO:0000313" key="18">
    <source>
        <dbReference type="Proteomes" id="UP001190640"/>
    </source>
</evidence>
<dbReference type="InterPro" id="IPR000859">
    <property type="entry name" value="CUB_dom"/>
</dbReference>
<evidence type="ECO:0000259" key="16">
    <source>
        <dbReference type="PROSITE" id="PS50024"/>
    </source>
</evidence>
<evidence type="ECO:0000259" key="15">
    <source>
        <dbReference type="PROSITE" id="PS01180"/>
    </source>
</evidence>
<dbReference type="InterPro" id="IPR000082">
    <property type="entry name" value="SEA_dom"/>
</dbReference>
<keyword evidence="3 13" id="KW-0645">Protease</keyword>
<evidence type="ECO:0000256" key="9">
    <source>
        <dbReference type="ARBA" id="ARBA00023136"/>
    </source>
</evidence>
<dbReference type="SUPFAM" id="SSF57424">
    <property type="entry name" value="LDL receptor-like module"/>
    <property type="match status" value="2"/>
</dbReference>
<dbReference type="PROSITE" id="PS00134">
    <property type="entry name" value="TRYPSIN_HIS"/>
    <property type="match status" value="1"/>
</dbReference>
<dbReference type="PROSITE" id="PS01180">
    <property type="entry name" value="CUB"/>
    <property type="match status" value="1"/>
</dbReference>
<gene>
    <name evidence="19" type="primary">LOC129326274</name>
</gene>
<evidence type="ECO:0000256" key="8">
    <source>
        <dbReference type="ARBA" id="ARBA00022989"/>
    </source>
</evidence>
<dbReference type="GO" id="GO:0006508">
    <property type="term" value="P:proteolysis"/>
    <property type="evidence" value="ECO:0007669"/>
    <property type="project" value="UniProtKB-KW"/>
</dbReference>
<dbReference type="InterPro" id="IPR035914">
    <property type="entry name" value="Sperma_CUB_dom_sf"/>
</dbReference>
<dbReference type="InterPro" id="IPR002172">
    <property type="entry name" value="LDrepeatLR_classA_rpt"/>
</dbReference>
<dbReference type="GeneID" id="129326274"/>
<protein>
    <submittedName>
        <fullName evidence="19">Transmembrane protease serine 7-like</fullName>
    </submittedName>
</protein>
<dbReference type="CDD" id="cd00190">
    <property type="entry name" value="Tryp_SPc"/>
    <property type="match status" value="1"/>
</dbReference>
<dbReference type="InterPro" id="IPR043504">
    <property type="entry name" value="Peptidase_S1_PA_chymotrypsin"/>
</dbReference>
<feature type="disulfide bond" evidence="12">
    <location>
        <begin position="601"/>
        <end position="616"/>
    </location>
</feature>
<dbReference type="Pfam" id="PF00089">
    <property type="entry name" value="Trypsin"/>
    <property type="match status" value="1"/>
</dbReference>
<dbReference type="InterPro" id="IPR036364">
    <property type="entry name" value="SEA_dom_sf"/>
</dbReference>
<dbReference type="PROSITE" id="PS50068">
    <property type="entry name" value="LDLRA_2"/>
    <property type="match status" value="3"/>
</dbReference>
<feature type="disulfide bond" evidence="12">
    <location>
        <begin position="657"/>
        <end position="669"/>
    </location>
</feature>
<dbReference type="CDD" id="cd00112">
    <property type="entry name" value="LDLa"/>
    <property type="match status" value="2"/>
</dbReference>
<evidence type="ECO:0000256" key="14">
    <source>
        <dbReference type="SAM" id="Phobius"/>
    </source>
</evidence>